<reference evidence="4 5" key="1">
    <citation type="submission" date="2018-07" db="EMBL/GenBank/DDBJ databases">
        <title>Freshwater and sediment microbial communities from various areas in North America, analyzing microbe dynamics in response to fracking.</title>
        <authorList>
            <person name="Lamendella R."/>
        </authorList>
    </citation>
    <scope>NUCLEOTIDE SEQUENCE [LARGE SCALE GENOMIC DNA]</scope>
    <source>
        <strain evidence="4 5">105B</strain>
    </source>
</reference>
<evidence type="ECO:0000256" key="1">
    <source>
        <dbReference type="ARBA" id="ARBA00008005"/>
    </source>
</evidence>
<accession>A0A368X9C0</accession>
<dbReference type="Pfam" id="PF17482">
    <property type="entry name" value="Phage_sheath_1C"/>
    <property type="match status" value="1"/>
</dbReference>
<dbReference type="InterPro" id="IPR035089">
    <property type="entry name" value="Phage_sheath_subtilisin"/>
</dbReference>
<dbReference type="Pfam" id="PF04984">
    <property type="entry name" value="Phage_sheath_1"/>
    <property type="match status" value="1"/>
</dbReference>
<dbReference type="InterPro" id="IPR020287">
    <property type="entry name" value="Tail_sheath_C"/>
</dbReference>
<comment type="similarity">
    <text evidence="1">Belongs to the myoviridae tail sheath protein family.</text>
</comment>
<name>A0A368X9C0_MARNT</name>
<evidence type="ECO:0000259" key="2">
    <source>
        <dbReference type="Pfam" id="PF04984"/>
    </source>
</evidence>
<dbReference type="EMBL" id="QPJI01000023">
    <property type="protein sequence ID" value="RCW62634.1"/>
    <property type="molecule type" value="Genomic_DNA"/>
</dbReference>
<feature type="domain" description="Tail sheath protein subtilisin-like" evidence="2">
    <location>
        <begin position="211"/>
        <end position="371"/>
    </location>
</feature>
<gene>
    <name evidence="4" type="ORF">DET61_12336</name>
</gene>
<organism evidence="4 5">
    <name type="scientific">Marinobacter nauticus</name>
    <name type="common">Marinobacter hydrocarbonoclasticus</name>
    <name type="synonym">Marinobacter aquaeolei</name>
    <dbReference type="NCBI Taxonomy" id="2743"/>
    <lineage>
        <taxon>Bacteria</taxon>
        <taxon>Pseudomonadati</taxon>
        <taxon>Pseudomonadota</taxon>
        <taxon>Gammaproteobacteria</taxon>
        <taxon>Pseudomonadales</taxon>
        <taxon>Marinobacteraceae</taxon>
        <taxon>Marinobacter</taxon>
    </lineage>
</organism>
<evidence type="ECO:0000313" key="5">
    <source>
        <dbReference type="Proteomes" id="UP000253647"/>
    </source>
</evidence>
<sequence length="496" mass="53553">MEISAGIYNQIPAALRVPGVYIEFDDRLAGNSAFQGRLLVMGQRLATGERNALELDRVTNAEQAERFYGRGSMLAEMLRHSLNAQPYLETWALPLDDVDEGSGGVKSTGKIALAGSASAAGAMVLYLAGYRVRIGVAVGDDGTAIAQALVDAINADTRLPVTATVNGVETSEVDLECRWAGETGNDIDIRFAALGEDRIAGVTPTITEMTGGASNPDLVDAIAALGPEQYNWIACPYTDTANLTALKDELDDRFGPMRQIGGRAFAAFRGTHGETGTFGGNHNSPHLTVMGTGKAISPTWLWCAVNAAVAGQALAIDPARPLQTLQLPLILGPKEADRFTDTERNLLLYDGIATFKVANDGTVSIERQVTTFQETDSGVPSDSYLDINVAETLERIRYDQRARILQRFPRHKLAEDADADNFGAGQPIVTPNVAKAELLSLYRDFLSRGWAQDYEGYAESLDAAIDTENPGRLNVIDSPKLVGQYRIHAMQTQFRK</sequence>
<dbReference type="RefSeq" id="WP_114435515.1">
    <property type="nucleotide sequence ID" value="NZ_QPJI01000023.1"/>
</dbReference>
<comment type="caution">
    <text evidence="4">The sequence shown here is derived from an EMBL/GenBank/DDBJ whole genome shotgun (WGS) entry which is preliminary data.</text>
</comment>
<dbReference type="PIRSF" id="PIRSF007349">
    <property type="entry name" value="Tsp_L"/>
    <property type="match status" value="1"/>
</dbReference>
<evidence type="ECO:0000313" key="4">
    <source>
        <dbReference type="EMBL" id="RCW62634.1"/>
    </source>
</evidence>
<dbReference type="AlphaFoldDB" id="A0A368X9C0"/>
<protein>
    <submittedName>
        <fullName evidence="4">Phage tail sheath gpL-like</fullName>
    </submittedName>
</protein>
<dbReference type="InterPro" id="IPR007067">
    <property type="entry name" value="Tail_sheath"/>
</dbReference>
<evidence type="ECO:0000259" key="3">
    <source>
        <dbReference type="Pfam" id="PF17482"/>
    </source>
</evidence>
<dbReference type="Proteomes" id="UP000253647">
    <property type="component" value="Unassembled WGS sequence"/>
</dbReference>
<feature type="domain" description="Tail sheath protein C-terminal" evidence="3">
    <location>
        <begin position="381"/>
        <end position="495"/>
    </location>
</feature>
<proteinExistence type="inferred from homology"/>